<accession>A0A0F9SET4</accession>
<protein>
    <submittedName>
        <fullName evidence="2">Uncharacterized protein</fullName>
    </submittedName>
</protein>
<evidence type="ECO:0000313" key="2">
    <source>
        <dbReference type="EMBL" id="KKN67370.1"/>
    </source>
</evidence>
<dbReference type="EMBL" id="LAZR01000476">
    <property type="protein sequence ID" value="KKN67370.1"/>
    <property type="molecule type" value="Genomic_DNA"/>
</dbReference>
<dbReference type="Gene3D" id="1.10.30.50">
    <property type="match status" value="1"/>
</dbReference>
<proteinExistence type="predicted"/>
<reference evidence="2" key="1">
    <citation type="journal article" date="2015" name="Nature">
        <title>Complex archaea that bridge the gap between prokaryotes and eukaryotes.</title>
        <authorList>
            <person name="Spang A."/>
            <person name="Saw J.H."/>
            <person name="Jorgensen S.L."/>
            <person name="Zaremba-Niedzwiedzka K."/>
            <person name="Martijn J."/>
            <person name="Lind A.E."/>
            <person name="van Eijk R."/>
            <person name="Schleper C."/>
            <person name="Guy L."/>
            <person name="Ettema T.J."/>
        </authorList>
    </citation>
    <scope>NUCLEOTIDE SEQUENCE</scope>
</reference>
<name>A0A0F9SET4_9ZZZZ</name>
<comment type="caution">
    <text evidence="2">The sequence shown here is derived from an EMBL/GenBank/DDBJ whole genome shotgun (WGS) entry which is preliminary data.</text>
</comment>
<evidence type="ECO:0000256" key="1">
    <source>
        <dbReference type="SAM" id="MobiDB-lite"/>
    </source>
</evidence>
<dbReference type="AlphaFoldDB" id="A0A0F9SET4"/>
<sequence>MTLTPKQKQRRKELARRRKQSWRSQKKKLKCEWCGTKENLTIDHIK</sequence>
<feature type="compositionally biased region" description="Basic residues" evidence="1">
    <location>
        <begin position="7"/>
        <end position="22"/>
    </location>
</feature>
<feature type="region of interest" description="Disordered" evidence="1">
    <location>
        <begin position="1"/>
        <end position="22"/>
    </location>
</feature>
<organism evidence="2">
    <name type="scientific">marine sediment metagenome</name>
    <dbReference type="NCBI Taxonomy" id="412755"/>
    <lineage>
        <taxon>unclassified sequences</taxon>
        <taxon>metagenomes</taxon>
        <taxon>ecological metagenomes</taxon>
    </lineage>
</organism>
<gene>
    <name evidence="2" type="ORF">LCGC14_0462340</name>
</gene>